<keyword evidence="1" id="KW-0378">Hydrolase</keyword>
<dbReference type="InterPro" id="IPR006379">
    <property type="entry name" value="HAD-SF_hydro_IIB"/>
</dbReference>
<dbReference type="EMBL" id="CP119317">
    <property type="protein sequence ID" value="WEK56071.1"/>
    <property type="molecule type" value="Genomic_DNA"/>
</dbReference>
<protein>
    <submittedName>
        <fullName evidence="1">Cof-type HAD-IIB family hydrolase</fullName>
    </submittedName>
</protein>
<dbReference type="InterPro" id="IPR000150">
    <property type="entry name" value="Cof"/>
</dbReference>
<name>A0AA95F005_9BACL</name>
<dbReference type="Gene3D" id="3.30.1240.10">
    <property type="match status" value="1"/>
</dbReference>
<organism evidence="1 2">
    <name type="scientific">Candidatus Cohnella colombiensis</name>
    <dbReference type="NCBI Taxonomy" id="3121368"/>
    <lineage>
        <taxon>Bacteria</taxon>
        <taxon>Bacillati</taxon>
        <taxon>Bacillota</taxon>
        <taxon>Bacilli</taxon>
        <taxon>Bacillales</taxon>
        <taxon>Paenibacillaceae</taxon>
        <taxon>Cohnella</taxon>
    </lineage>
</organism>
<dbReference type="Proteomes" id="UP001178662">
    <property type="component" value="Chromosome"/>
</dbReference>
<keyword evidence="2" id="KW-1185">Reference proteome</keyword>
<dbReference type="PANTHER" id="PTHR10000:SF8">
    <property type="entry name" value="HAD SUPERFAMILY HYDROLASE-LIKE, TYPE 3"/>
    <property type="match status" value="1"/>
</dbReference>
<accession>A0AA95F005</accession>
<gene>
    <name evidence="1" type="ORF">P0Y55_08495</name>
</gene>
<proteinExistence type="predicted"/>
<dbReference type="PANTHER" id="PTHR10000">
    <property type="entry name" value="PHOSPHOSERINE PHOSPHATASE"/>
    <property type="match status" value="1"/>
</dbReference>
<dbReference type="GO" id="GO:0005829">
    <property type="term" value="C:cytosol"/>
    <property type="evidence" value="ECO:0007669"/>
    <property type="project" value="TreeGrafter"/>
</dbReference>
<dbReference type="SUPFAM" id="SSF56784">
    <property type="entry name" value="HAD-like"/>
    <property type="match status" value="1"/>
</dbReference>
<dbReference type="NCBIfam" id="TIGR00099">
    <property type="entry name" value="Cof-subfamily"/>
    <property type="match status" value="1"/>
</dbReference>
<dbReference type="Pfam" id="PF08282">
    <property type="entry name" value="Hydrolase_3"/>
    <property type="match status" value="1"/>
</dbReference>
<dbReference type="PROSITE" id="PS01228">
    <property type="entry name" value="COF_1"/>
    <property type="match status" value="1"/>
</dbReference>
<dbReference type="InterPro" id="IPR036412">
    <property type="entry name" value="HAD-like_sf"/>
</dbReference>
<dbReference type="AlphaFoldDB" id="A0AA95F005"/>
<evidence type="ECO:0000313" key="1">
    <source>
        <dbReference type="EMBL" id="WEK56071.1"/>
    </source>
</evidence>
<sequence length="266" mass="29418">MMYSAVVLDLDGTLLNSEKKISDRNCKSIMACYRQGMQIIFATARPPRAVYSFLPKELLDVGSFVFYNGAFISSSSLGINIHEPIHSVTSAEVLDHCINDNPNNEIGVEVMDEWFSLKEIDYSIVTSVKENPIVKSLEELKGFDATKILITGNINVRMLREKFDSDLNILVTDNGQLIQIMSKRASKEIGVAKLLDGFGLQNEEVIVFGDDHNDIGLFNTCGWSVAMGNAIKELKNIASKITESNDNDGVAIELERILGVTQGYIS</sequence>
<dbReference type="InterPro" id="IPR023214">
    <property type="entry name" value="HAD_sf"/>
</dbReference>
<dbReference type="Gene3D" id="3.40.50.1000">
    <property type="entry name" value="HAD superfamily/HAD-like"/>
    <property type="match status" value="1"/>
</dbReference>
<dbReference type="NCBIfam" id="TIGR01484">
    <property type="entry name" value="HAD-SF-IIB"/>
    <property type="match status" value="1"/>
</dbReference>
<dbReference type="GO" id="GO:0000287">
    <property type="term" value="F:magnesium ion binding"/>
    <property type="evidence" value="ECO:0007669"/>
    <property type="project" value="TreeGrafter"/>
</dbReference>
<reference evidence="1" key="1">
    <citation type="submission" date="2023-03" db="EMBL/GenBank/DDBJ databases">
        <title>Andean soil-derived lignocellulolytic bacterial consortium as a source of novel taxa and putative plastic-active enzymes.</title>
        <authorList>
            <person name="Diaz-Garcia L."/>
            <person name="Chuvochina M."/>
            <person name="Feuerriegel G."/>
            <person name="Bunk B."/>
            <person name="Sproer C."/>
            <person name="Streit W.R."/>
            <person name="Rodriguez L.M."/>
            <person name="Overmann J."/>
            <person name="Jimenez D.J."/>
        </authorList>
    </citation>
    <scope>NUCLEOTIDE SEQUENCE</scope>
    <source>
        <strain evidence="1">MAG 2441</strain>
    </source>
</reference>
<dbReference type="GO" id="GO:0016791">
    <property type="term" value="F:phosphatase activity"/>
    <property type="evidence" value="ECO:0007669"/>
    <property type="project" value="TreeGrafter"/>
</dbReference>
<evidence type="ECO:0000313" key="2">
    <source>
        <dbReference type="Proteomes" id="UP001178662"/>
    </source>
</evidence>